<dbReference type="EMBL" id="CP002568">
    <property type="protein sequence ID" value="ADZ70645.1"/>
    <property type="molecule type" value="Genomic_DNA"/>
</dbReference>
<dbReference type="HOGENOM" id="CLU_2288969_0_0_5"/>
<sequence>MMKRPGSLSDLLPVGAWLGGCAAFALLTGLATVHLEALHPALPVPASAHAAAPDPDGCGDLVFRDEDEACRFAPSAAGVSAPVETGLHPSSPADDATSPSI</sequence>
<protein>
    <submittedName>
        <fullName evidence="2">Uncharacterized protein</fullName>
    </submittedName>
</protein>
<feature type="region of interest" description="Disordered" evidence="1">
    <location>
        <begin position="78"/>
        <end position="101"/>
    </location>
</feature>
<dbReference type="Proteomes" id="UP000008130">
    <property type="component" value="Chromosome"/>
</dbReference>
<feature type="compositionally biased region" description="Low complexity" evidence="1">
    <location>
        <begin position="89"/>
        <end position="101"/>
    </location>
</feature>
<evidence type="ECO:0000313" key="3">
    <source>
        <dbReference type="Proteomes" id="UP000008130"/>
    </source>
</evidence>
<evidence type="ECO:0000256" key="1">
    <source>
        <dbReference type="SAM" id="MobiDB-lite"/>
    </source>
</evidence>
<dbReference type="PROSITE" id="PS51257">
    <property type="entry name" value="PROKAR_LIPOPROTEIN"/>
    <property type="match status" value="1"/>
</dbReference>
<proteinExistence type="predicted"/>
<organism evidence="2 3">
    <name type="scientific">Polymorphum gilvum (strain LMG 25793 / CGMCC 1.9160 / SL003B-26A1)</name>
    <dbReference type="NCBI Taxonomy" id="991905"/>
    <lineage>
        <taxon>Bacteria</taxon>
        <taxon>Pseudomonadati</taxon>
        <taxon>Pseudomonadota</taxon>
        <taxon>Alphaproteobacteria</taxon>
        <taxon>Rhodobacterales</taxon>
        <taxon>Paracoccaceae</taxon>
        <taxon>Polymorphum</taxon>
    </lineage>
</organism>
<evidence type="ECO:0000313" key="2">
    <source>
        <dbReference type="EMBL" id="ADZ70645.1"/>
    </source>
</evidence>
<dbReference type="AlphaFoldDB" id="F2IZR9"/>
<name>F2IZR9_POLGS</name>
<dbReference type="KEGG" id="pgv:SL003B_2220"/>
<gene>
    <name evidence="2" type="ordered locus">SL003B_2220</name>
</gene>
<keyword evidence="3" id="KW-1185">Reference proteome</keyword>
<dbReference type="STRING" id="991905.SL003B_2220"/>
<accession>F2IZR9</accession>
<reference evidence="2 3" key="1">
    <citation type="journal article" date="2011" name="J. Bacteriol.">
        <title>Complete genome sequence of Polymorphum gilvum SL003B-26A1T, a crude oil-degrading bacterium from oil-polluted saline soil.</title>
        <authorList>
            <person name="Li S.G."/>
            <person name="Tang Y.Q."/>
            <person name="Nie Y."/>
            <person name="Cai M."/>
            <person name="Wu X.L."/>
        </authorList>
    </citation>
    <scope>NUCLEOTIDE SEQUENCE [LARGE SCALE GENOMIC DNA]</scope>
    <source>
        <strain evidence="3">LMG 25793 / CGMCC 1.9160 / SL003B-26A1</strain>
    </source>
</reference>